<organism evidence="2 3">
    <name type="scientific">Symbiodinium natans</name>
    <dbReference type="NCBI Taxonomy" id="878477"/>
    <lineage>
        <taxon>Eukaryota</taxon>
        <taxon>Sar</taxon>
        <taxon>Alveolata</taxon>
        <taxon>Dinophyceae</taxon>
        <taxon>Suessiales</taxon>
        <taxon>Symbiodiniaceae</taxon>
        <taxon>Symbiodinium</taxon>
    </lineage>
</organism>
<dbReference type="SUPFAM" id="SSF50685">
    <property type="entry name" value="Barwin-like endoglucanases"/>
    <property type="match status" value="1"/>
</dbReference>
<proteinExistence type="predicted"/>
<protein>
    <submittedName>
        <fullName evidence="2">ACY3 protein</fullName>
    </submittedName>
</protein>
<dbReference type="InterPro" id="IPR036908">
    <property type="entry name" value="RlpA-like_sf"/>
</dbReference>
<evidence type="ECO:0000256" key="1">
    <source>
        <dbReference type="SAM" id="SignalP"/>
    </source>
</evidence>
<gene>
    <name evidence="2" type="primary">ACY3</name>
    <name evidence="2" type="ORF">SNAT2548_LOCUS31896</name>
</gene>
<reference evidence="2" key="1">
    <citation type="submission" date="2021-02" db="EMBL/GenBank/DDBJ databases">
        <authorList>
            <person name="Dougan E. K."/>
            <person name="Rhodes N."/>
            <person name="Thang M."/>
            <person name="Chan C."/>
        </authorList>
    </citation>
    <scope>NUCLEOTIDE SEQUENCE</scope>
</reference>
<evidence type="ECO:0000313" key="2">
    <source>
        <dbReference type="EMBL" id="CAE7563975.1"/>
    </source>
</evidence>
<name>A0A812UDA4_9DINO</name>
<sequence length="243" mass="26079">MPHEWMKLLAGALSLTSGVCADLSTQRCLAGDEECSGPELLASAISAENASSSELNLLQSAARQAGLPDPHKLGYKYMATTTRYGHTSLTSCGGLDTIKIVKGTGYYAVASAQNMQGDFERVSGSWCGKDGGGQGTAGMGCGTCGEGRFVYGHPQSYPMYVKKDAEIFKMTIKFIVIDTCTHEAGNLKWCEGKAGQPNSYGALNHLDFADPPPQFDHYYFAFSPTPCPAELKERFAAQSQCKR</sequence>
<dbReference type="EMBL" id="CAJNDS010002682">
    <property type="protein sequence ID" value="CAE7563975.1"/>
    <property type="molecule type" value="Genomic_DNA"/>
</dbReference>
<dbReference type="Gene3D" id="2.40.40.10">
    <property type="entry name" value="RlpA-like domain"/>
    <property type="match status" value="1"/>
</dbReference>
<accession>A0A812UDA4</accession>
<keyword evidence="3" id="KW-1185">Reference proteome</keyword>
<evidence type="ECO:0000313" key="3">
    <source>
        <dbReference type="Proteomes" id="UP000604046"/>
    </source>
</evidence>
<feature type="signal peptide" evidence="1">
    <location>
        <begin position="1"/>
        <end position="21"/>
    </location>
</feature>
<dbReference type="Proteomes" id="UP000604046">
    <property type="component" value="Unassembled WGS sequence"/>
</dbReference>
<dbReference type="AlphaFoldDB" id="A0A812UDA4"/>
<keyword evidence="1" id="KW-0732">Signal</keyword>
<comment type="caution">
    <text evidence="2">The sequence shown here is derived from an EMBL/GenBank/DDBJ whole genome shotgun (WGS) entry which is preliminary data.</text>
</comment>
<feature type="chain" id="PRO_5032430922" evidence="1">
    <location>
        <begin position="22"/>
        <end position="243"/>
    </location>
</feature>